<gene>
    <name evidence="1" type="ORF">HRbin22_01570</name>
</gene>
<comment type="caution">
    <text evidence="1">The sequence shown here is derived from an EMBL/GenBank/DDBJ whole genome shotgun (WGS) entry which is preliminary data.</text>
</comment>
<dbReference type="Proteomes" id="UP000236642">
    <property type="component" value="Unassembled WGS sequence"/>
</dbReference>
<protein>
    <submittedName>
        <fullName evidence="1">Uncharacterized protein</fullName>
    </submittedName>
</protein>
<dbReference type="EMBL" id="BEHY01000036">
    <property type="protein sequence ID" value="GBD09320.1"/>
    <property type="molecule type" value="Genomic_DNA"/>
</dbReference>
<accession>A0A2H5Y7A4</accession>
<evidence type="ECO:0000313" key="2">
    <source>
        <dbReference type="Proteomes" id="UP000236642"/>
    </source>
</evidence>
<name>A0A2H5Y7A4_9CHLR</name>
<dbReference type="InterPro" id="IPR027417">
    <property type="entry name" value="P-loop_NTPase"/>
</dbReference>
<sequence length="399" mass="44569">MLARSPRVKALFEFLVKLAEGIPVVGPLLGALRSAYEIYQREVGPHQEAWRALRPALPDRGKFPGPLAPEHLLEALRAPYRLVPFTGRKAQALRDEMVGSIQGMAPSDCRAWILWGEGGIGKTRMAVEVAERLQAMGARKGWAFRFRGGWQAFFVPPFSTLPQASSYLPFWSRPPRPTLLIVDYAEQRPADELRGLARAVREAAKERRHPLALLFLMRAAPAGPAAGHVADALREAGVRYETRRIPSLEDPDERRGLFEQARQQFRQILVPRDAPAPVDYAPEALPSTPLALLALAVLAAYGLRTPQSQDAAAILEDLWERREQLCWRSTLEAQGGREMLQTPDLWAEARDRIERALAAATLGRPFAAPEEVASWWREHFPLQATTADGRRLDPGWRSA</sequence>
<evidence type="ECO:0000313" key="1">
    <source>
        <dbReference type="EMBL" id="GBD09320.1"/>
    </source>
</evidence>
<proteinExistence type="predicted"/>
<dbReference type="SUPFAM" id="SSF52540">
    <property type="entry name" value="P-loop containing nucleoside triphosphate hydrolases"/>
    <property type="match status" value="1"/>
</dbReference>
<dbReference type="AlphaFoldDB" id="A0A2H5Y7A4"/>
<reference evidence="2" key="1">
    <citation type="submission" date="2017-09" db="EMBL/GenBank/DDBJ databases">
        <title>Metaegenomics of thermophilic ammonia-oxidizing enrichment culture.</title>
        <authorList>
            <person name="Kato S."/>
            <person name="Suzuki K."/>
        </authorList>
    </citation>
    <scope>NUCLEOTIDE SEQUENCE [LARGE SCALE GENOMIC DNA]</scope>
</reference>
<organism evidence="1 2">
    <name type="scientific">Candidatus Thermoflexus japonica</name>
    <dbReference type="NCBI Taxonomy" id="2035417"/>
    <lineage>
        <taxon>Bacteria</taxon>
        <taxon>Bacillati</taxon>
        <taxon>Chloroflexota</taxon>
        <taxon>Thermoflexia</taxon>
        <taxon>Thermoflexales</taxon>
        <taxon>Thermoflexaceae</taxon>
        <taxon>Thermoflexus</taxon>
    </lineage>
</organism>